<name>A0ABW5E127_9BACT</name>
<sequence>MSKPENKPENDHQLPDSLRQQLKAFRVKVWRIKILEAFLAGLFGLLFSYILVFSLDRFFPTPGIVRLLILIAGVSLFTIFAPIWINRWVFKHRRENQLAQLIAKQYPRLGDRLLGAVELQSQHDGSISPRLRDAAMAEVAKEIDARDLENALPRSWRKRWAAAVITLITISIVAWSLTPKASWNALQRWMLPLAEIERYTETKIDFSNLPQPYYVPHGEPHTINLKLTKDSNKPETARAKLGVQAWQNAHLENGDYSFELPRILKQQELELQAGDAFANIKITPLMRPSLKSLTATVHYPDYLQKEDELLDLSSGQASIVQGSKVQIQGEINRNLHSASATLRLPSQPNDLGEVTYTNTPLKTKISNERFELPPLDVEHERAIIPLRWTDEHSLYNSKPTLFTLEQIIDTPPAVYIQNIPEETYVLYDSSIQFDILAEDDFAVNVAGIEWSGEFTKASPTNPARGEIPIANGSPQSRSLTEAVEFSFPAYNITPQKLTIRAWSEDYKSDHPRSYSAPITVYVLSQDEHRELLEQRTRDTINQLEDLMRAELDLLDENKRLERHSGEELQSEELREKLRDQAQQESENAEAMQELAEQMEGIFKEANKNGGIDPNTLKKLAETSLELREMAQQKMPDIKQKLDEAQSAENTAEKAQQDVTEAVEKQSDLLQQMEETIQKASEANQQLEAGTFVNRLRKAAGDQEAIANTHIEVIQTPHSKELPILGKQFTELDPSDQRRMFELYSLQDQTGIDVRWIQEDLGHFYSRTQKEEHRDLLERMRESDIDDDFEQMLSLIERNNNVKSIYLAKDTAKQLRDWASLLEKAAQQNATGSGAGGANAQNSEDEDFEFMLKVMELIQQEQNIRARTRSLEQKRRMLESQTPPVS</sequence>
<feature type="transmembrane region" description="Helical" evidence="2">
    <location>
        <begin position="64"/>
        <end position="85"/>
    </location>
</feature>
<reference evidence="4" key="1">
    <citation type="journal article" date="2019" name="Int. J. Syst. Evol. Microbiol.">
        <title>The Global Catalogue of Microorganisms (GCM) 10K type strain sequencing project: providing services to taxonomists for standard genome sequencing and annotation.</title>
        <authorList>
            <consortium name="The Broad Institute Genomics Platform"/>
            <consortium name="The Broad Institute Genome Sequencing Center for Infectious Disease"/>
            <person name="Wu L."/>
            <person name="Ma J."/>
        </authorList>
    </citation>
    <scope>NUCLEOTIDE SEQUENCE [LARGE SCALE GENOMIC DNA]</scope>
    <source>
        <strain evidence="4">JCM 16545</strain>
    </source>
</reference>
<evidence type="ECO:0008006" key="5">
    <source>
        <dbReference type="Google" id="ProtNLM"/>
    </source>
</evidence>
<dbReference type="EMBL" id="JBHUJC010000019">
    <property type="protein sequence ID" value="MFD2276084.1"/>
    <property type="molecule type" value="Genomic_DNA"/>
</dbReference>
<feature type="transmembrane region" description="Helical" evidence="2">
    <location>
        <begin position="34"/>
        <end position="52"/>
    </location>
</feature>
<comment type="caution">
    <text evidence="3">The sequence shown here is derived from an EMBL/GenBank/DDBJ whole genome shotgun (WGS) entry which is preliminary data.</text>
</comment>
<evidence type="ECO:0000313" key="3">
    <source>
        <dbReference type="EMBL" id="MFD2276084.1"/>
    </source>
</evidence>
<gene>
    <name evidence="3" type="ORF">ACFSQZ_06365</name>
</gene>
<dbReference type="RefSeq" id="WP_377095305.1">
    <property type="nucleotide sequence ID" value="NZ_JBHSJM010000001.1"/>
</dbReference>
<keyword evidence="2" id="KW-0812">Transmembrane</keyword>
<evidence type="ECO:0000313" key="4">
    <source>
        <dbReference type="Proteomes" id="UP001597297"/>
    </source>
</evidence>
<dbReference type="Proteomes" id="UP001597297">
    <property type="component" value="Unassembled WGS sequence"/>
</dbReference>
<feature type="region of interest" description="Disordered" evidence="1">
    <location>
        <begin position="562"/>
        <end position="587"/>
    </location>
</feature>
<keyword evidence="2" id="KW-1133">Transmembrane helix</keyword>
<keyword evidence="2" id="KW-0472">Membrane</keyword>
<protein>
    <recommendedName>
        <fullName evidence="5">DUF4175 family protein</fullName>
    </recommendedName>
</protein>
<keyword evidence="4" id="KW-1185">Reference proteome</keyword>
<proteinExistence type="predicted"/>
<accession>A0ABW5E127</accession>
<organism evidence="3 4">
    <name type="scientific">Rubritalea spongiae</name>
    <dbReference type="NCBI Taxonomy" id="430797"/>
    <lineage>
        <taxon>Bacteria</taxon>
        <taxon>Pseudomonadati</taxon>
        <taxon>Verrucomicrobiota</taxon>
        <taxon>Verrucomicrobiia</taxon>
        <taxon>Verrucomicrobiales</taxon>
        <taxon>Rubritaleaceae</taxon>
        <taxon>Rubritalea</taxon>
    </lineage>
</organism>
<feature type="compositionally biased region" description="Basic and acidic residues" evidence="1">
    <location>
        <begin position="562"/>
        <end position="581"/>
    </location>
</feature>
<evidence type="ECO:0000256" key="1">
    <source>
        <dbReference type="SAM" id="MobiDB-lite"/>
    </source>
</evidence>
<feature type="transmembrane region" description="Helical" evidence="2">
    <location>
        <begin position="160"/>
        <end position="178"/>
    </location>
</feature>
<evidence type="ECO:0000256" key="2">
    <source>
        <dbReference type="SAM" id="Phobius"/>
    </source>
</evidence>